<evidence type="ECO:0000256" key="18">
    <source>
        <dbReference type="SAM" id="Phobius"/>
    </source>
</evidence>
<evidence type="ECO:0000256" key="15">
    <source>
        <dbReference type="ARBA" id="ARBA00074110"/>
    </source>
</evidence>
<sequence>MRFFLLCAYVLLLMVSPLRAVSFPEDDEPLNTVDYHYSRQYPVFRGRPSGNESQHRLDFQLMLKIRDTLYIAGRDQVYTVNLNEIPQTEVIPSKKLTWRSRQQDRENCAMKGKHKDECHNFIKVFVPRNDEMVFVCGTNAFNPMCRYYRLNTLEYDGEEISGLARCPFDARQTNVALFADGKLYSATVADFLASDAVIYRSMGDGSALRTIKYDSKWIKEPHFLHAIEYGNYVYFFFREIAVEHNNLGKAVYSRVARICKNDMGGSQRVLEKHWTSFLKARLNCSVPGDSFFYFDVLQSITDIIQINGIPTVVGVFTTQLNSIPGSAVCAFSMDDIEKVFKGRFKEQKTPDSVWTAVPEDKVPKPRPGCCAKHGLAEAYRTSIDFPDETLAFIKSHPLMDSAVPPIADEPWFTKTRVRYRLTAIAIDRSAGPYQNYTVIFVGSEAGVVLKVLAKTSPFSLNDSVLLEEIEAYNHAKCNAENEEDKKVISLQLDKDHHALYVAFSSCVIRIPLSRCERYGSCKKSCIASRDPYCGWLSQGTCGRVTPGMLLLTEDFFAFHNHSAGGYEQDAEYGNTAHLGDCHGVRWEVQSGESNQMVHMNVLITCVFAAFVLGAFIAGVAVYCYRDMFVRKNRKIHKDAESAQSCTDSSGSFAKLNGLFDSPVKEYQQNIDSPKLYSNLLTSRKELPPSGDTKSMVMDHRGQPPELAALPTPESTPVLHQKTLQAMKSHSDKAHSHGASRKETPQFFPSSPPPHSPLSHGHIPSAIVLPNATHDYNTSFSNSNAHKAEKKLQHVDHPLTKSSSKRDHRRSVDSRNTLNDLLKHLNDPNSNPKAIMGDIQMAHQTLMLDPVGPMSEVPPKVPNREASLYSPPSTLPRNSPTKRVDVPTTPGVPMTSLERQRGYHKNSSQRHSISAMPKNLTSPNGVLLSRQPSVNRGGYMATPTGAKVDYIQGTPVSVHLQPSLSRQSSYTSTGTLPRTGLKRTPSLKPDVPPKPAFVPQTTPVRPLNKYTY</sequence>
<evidence type="ECO:0000256" key="17">
    <source>
        <dbReference type="SAM" id="MobiDB-lite"/>
    </source>
</evidence>
<dbReference type="EMBL" id="AAGW02024693">
    <property type="status" value="NOT_ANNOTATED_CDS"/>
    <property type="molecule type" value="Genomic_DNA"/>
</dbReference>
<comment type="caution">
    <text evidence="16">Lacks conserved residue(s) required for the propagation of feature annotation.</text>
</comment>
<evidence type="ECO:0000256" key="6">
    <source>
        <dbReference type="ARBA" id="ARBA00022692"/>
    </source>
</evidence>
<evidence type="ECO:0000256" key="5">
    <source>
        <dbReference type="ARBA" id="ARBA00022553"/>
    </source>
</evidence>
<feature type="region of interest" description="Disordered" evidence="17">
    <location>
        <begin position="682"/>
        <end position="763"/>
    </location>
</feature>
<keyword evidence="5" id="KW-0597">Phosphoprotein</keyword>
<dbReference type="InterPro" id="IPR027231">
    <property type="entry name" value="Semaphorin"/>
</dbReference>
<feature type="chain" id="PRO_5023922484" description="Semaphorin-6D" evidence="19">
    <location>
        <begin position="21"/>
        <end position="1011"/>
    </location>
</feature>
<dbReference type="PROSITE" id="PS51004">
    <property type="entry name" value="SEMA"/>
    <property type="match status" value="1"/>
</dbReference>
<evidence type="ECO:0000256" key="16">
    <source>
        <dbReference type="PROSITE-ProRule" id="PRU00352"/>
    </source>
</evidence>
<evidence type="ECO:0000256" key="1">
    <source>
        <dbReference type="ARBA" id="ARBA00004251"/>
    </source>
</evidence>
<dbReference type="Gene3D" id="2.130.10.10">
    <property type="entry name" value="YVTN repeat-like/Quinoprotein amine dehydrogenase"/>
    <property type="match status" value="1"/>
</dbReference>
<dbReference type="OrthoDB" id="9988752at2759"/>
<protein>
    <recommendedName>
        <fullName evidence="15">Semaphorin-6D</fullName>
    </recommendedName>
</protein>
<evidence type="ECO:0000256" key="12">
    <source>
        <dbReference type="ARBA" id="ARBA00023157"/>
    </source>
</evidence>
<dbReference type="PANTHER" id="PTHR11036:SF65">
    <property type="entry name" value="SEMAPHORIN-6D"/>
    <property type="match status" value="1"/>
</dbReference>
<feature type="region of interest" description="Disordered" evidence="17">
    <location>
        <begin position="861"/>
        <end position="924"/>
    </location>
</feature>
<dbReference type="Ensembl" id="ENSOCUT00000050408.1">
    <property type="protein sequence ID" value="ENSOCUP00000048773.1"/>
    <property type="gene ID" value="ENSOCUG00000007901.4"/>
</dbReference>
<dbReference type="EMBL" id="AAGW02024694">
    <property type="status" value="NOT_ANNOTATED_CDS"/>
    <property type="molecule type" value="Genomic_DNA"/>
</dbReference>
<dbReference type="Pfam" id="PF01437">
    <property type="entry name" value="PSI"/>
    <property type="match status" value="1"/>
</dbReference>
<dbReference type="Pfam" id="PF01403">
    <property type="entry name" value="Sema"/>
    <property type="match status" value="1"/>
</dbReference>
<dbReference type="FunFam" id="3.30.1680.10:FF:000004">
    <property type="entry name" value="semaphorin-6D isoform X1"/>
    <property type="match status" value="1"/>
</dbReference>
<dbReference type="InterPro" id="IPR002165">
    <property type="entry name" value="Plexin_repeat"/>
</dbReference>
<keyword evidence="9" id="KW-0524">Neurogenesis</keyword>
<name>A0A5F9DTC2_RABIT</name>
<evidence type="ECO:0000256" key="19">
    <source>
        <dbReference type="SAM" id="SignalP"/>
    </source>
</evidence>
<dbReference type="EMBL" id="AAGW02024686">
    <property type="status" value="NOT_ANNOTATED_CDS"/>
    <property type="molecule type" value="Genomic_DNA"/>
</dbReference>
<reference evidence="21 22" key="1">
    <citation type="journal article" date="2011" name="Nature">
        <title>A high-resolution map of human evolutionary constraint using 29 mammals.</title>
        <authorList>
            <person name="Lindblad-Toh K."/>
            <person name="Garber M."/>
            <person name="Zuk O."/>
            <person name="Lin M.F."/>
            <person name="Parker B.J."/>
            <person name="Washietl S."/>
            <person name="Kheradpour P."/>
            <person name="Ernst J."/>
            <person name="Jordan G."/>
            <person name="Mauceli E."/>
            <person name="Ward L.D."/>
            <person name="Lowe C.B."/>
            <person name="Holloway A.K."/>
            <person name="Clamp M."/>
            <person name="Gnerre S."/>
            <person name="Alfoldi J."/>
            <person name="Beal K."/>
            <person name="Chang J."/>
            <person name="Clawson H."/>
            <person name="Cuff J."/>
            <person name="Di Palma F."/>
            <person name="Fitzgerald S."/>
            <person name="Flicek P."/>
            <person name="Guttman M."/>
            <person name="Hubisz M.J."/>
            <person name="Jaffe D.B."/>
            <person name="Jungreis I."/>
            <person name="Kent W.J."/>
            <person name="Kostka D."/>
            <person name="Lara M."/>
            <person name="Martins A.L."/>
            <person name="Massingham T."/>
            <person name="Moltke I."/>
            <person name="Raney B.J."/>
            <person name="Rasmussen M.D."/>
            <person name="Robinson J."/>
            <person name="Stark A."/>
            <person name="Vilella A.J."/>
            <person name="Wen J."/>
            <person name="Xie X."/>
            <person name="Zody M.C."/>
            <person name="Baldwin J."/>
            <person name="Bloom T."/>
            <person name="Chin C.W."/>
            <person name="Heiman D."/>
            <person name="Nicol R."/>
            <person name="Nusbaum C."/>
            <person name="Young S."/>
            <person name="Wilkinson J."/>
            <person name="Worley K.C."/>
            <person name="Kovar C.L."/>
            <person name="Muzny D.M."/>
            <person name="Gibbs R.A."/>
            <person name="Cree A."/>
            <person name="Dihn H.H."/>
            <person name="Fowler G."/>
            <person name="Jhangiani S."/>
            <person name="Joshi V."/>
            <person name="Lee S."/>
            <person name="Lewis L.R."/>
            <person name="Nazareth L.V."/>
            <person name="Okwuonu G."/>
            <person name="Santibanez J."/>
            <person name="Warren W.C."/>
            <person name="Mardis E.R."/>
            <person name="Weinstock G.M."/>
            <person name="Wilson R.K."/>
            <person name="Delehaunty K."/>
            <person name="Dooling D."/>
            <person name="Fronik C."/>
            <person name="Fulton L."/>
            <person name="Fulton B."/>
            <person name="Graves T."/>
            <person name="Minx P."/>
            <person name="Sodergren E."/>
            <person name="Birney E."/>
            <person name="Margulies E.H."/>
            <person name="Herrero J."/>
            <person name="Green E.D."/>
            <person name="Haussler D."/>
            <person name="Siepel A."/>
            <person name="Goldman N."/>
            <person name="Pollard K.S."/>
            <person name="Pedersen J.S."/>
            <person name="Lander E.S."/>
            <person name="Kellis M."/>
        </authorList>
    </citation>
    <scope>NUCLEOTIDE SEQUENCE [LARGE SCALE GENOMIC DNA]</scope>
    <source>
        <strain evidence="21 22">Thorbecke inbred</strain>
    </source>
</reference>
<dbReference type="Proteomes" id="UP000001811">
    <property type="component" value="Chromosome 17"/>
</dbReference>
<dbReference type="GeneTree" id="ENSGT00940000159303"/>
<dbReference type="GO" id="GO:0045499">
    <property type="term" value="F:chemorepellent activity"/>
    <property type="evidence" value="ECO:0007669"/>
    <property type="project" value="TreeGrafter"/>
</dbReference>
<keyword evidence="4" id="KW-1003">Cell membrane</keyword>
<dbReference type="EMBL" id="AAGW02024691">
    <property type="status" value="NOT_ANNOTATED_CDS"/>
    <property type="molecule type" value="Genomic_DNA"/>
</dbReference>
<dbReference type="CTD" id="80031"/>
<evidence type="ECO:0000256" key="2">
    <source>
        <dbReference type="ARBA" id="ARBA00009492"/>
    </source>
</evidence>
<dbReference type="InterPro" id="IPR001627">
    <property type="entry name" value="Semap_dom"/>
</dbReference>
<dbReference type="GeneID" id="100353114"/>
<dbReference type="Bgee" id="ENSOCUG00000007901">
    <property type="expression patterns" value="Expressed in upper lobe of left lung and 16 other cell types or tissues"/>
</dbReference>
<evidence type="ECO:0000256" key="14">
    <source>
        <dbReference type="ARBA" id="ARBA00060308"/>
    </source>
</evidence>
<dbReference type="GO" id="GO:0001755">
    <property type="term" value="P:neural crest cell migration"/>
    <property type="evidence" value="ECO:0007669"/>
    <property type="project" value="TreeGrafter"/>
</dbReference>
<dbReference type="EMBL" id="AAGW02024685">
    <property type="status" value="NOT_ANNOTATED_CDS"/>
    <property type="molecule type" value="Genomic_DNA"/>
</dbReference>
<dbReference type="EMBL" id="AAGW02024692">
    <property type="status" value="NOT_ANNOTATED_CDS"/>
    <property type="molecule type" value="Genomic_DNA"/>
</dbReference>
<dbReference type="EMBL" id="AAGW02024689">
    <property type="status" value="NOT_ANNOTATED_CDS"/>
    <property type="molecule type" value="Genomic_DNA"/>
</dbReference>
<dbReference type="GO" id="GO:0071526">
    <property type="term" value="P:semaphorin-plexin signaling pathway"/>
    <property type="evidence" value="ECO:0007669"/>
    <property type="project" value="TreeGrafter"/>
</dbReference>
<evidence type="ECO:0000256" key="7">
    <source>
        <dbReference type="ARBA" id="ARBA00022729"/>
    </source>
</evidence>
<evidence type="ECO:0000313" key="21">
    <source>
        <dbReference type="Ensembl" id="ENSOCUP00000048773.1"/>
    </source>
</evidence>
<evidence type="ECO:0000256" key="4">
    <source>
        <dbReference type="ARBA" id="ARBA00022475"/>
    </source>
</evidence>
<comment type="similarity">
    <text evidence="2">Belongs to the semaphorin family.</text>
</comment>
<dbReference type="GO" id="GO:0007411">
    <property type="term" value="P:axon guidance"/>
    <property type="evidence" value="ECO:0007669"/>
    <property type="project" value="TreeGrafter"/>
</dbReference>
<dbReference type="SUPFAM" id="SSF101912">
    <property type="entry name" value="Sema domain"/>
    <property type="match status" value="1"/>
</dbReference>
<dbReference type="RefSeq" id="XP_069910248.1">
    <property type="nucleotide sequence ID" value="XM_070054147.1"/>
</dbReference>
<keyword evidence="3" id="KW-0217">Developmental protein</keyword>
<keyword evidence="7 19" id="KW-0732">Signal</keyword>
<keyword evidence="10 18" id="KW-1133">Transmembrane helix</keyword>
<organism evidence="21 22">
    <name type="scientific">Oryctolagus cuniculus</name>
    <name type="common">Rabbit</name>
    <dbReference type="NCBI Taxonomy" id="9986"/>
    <lineage>
        <taxon>Eukaryota</taxon>
        <taxon>Metazoa</taxon>
        <taxon>Chordata</taxon>
        <taxon>Craniata</taxon>
        <taxon>Vertebrata</taxon>
        <taxon>Euteleostomi</taxon>
        <taxon>Mammalia</taxon>
        <taxon>Eutheria</taxon>
        <taxon>Euarchontoglires</taxon>
        <taxon>Glires</taxon>
        <taxon>Lagomorpha</taxon>
        <taxon>Leporidae</taxon>
        <taxon>Oryctolagus</taxon>
    </lineage>
</organism>
<dbReference type="EMBL" id="AAGW02024687">
    <property type="status" value="NOT_ANNOTATED_CDS"/>
    <property type="molecule type" value="Genomic_DNA"/>
</dbReference>
<accession>A0A5F9DTC2</accession>
<feature type="region of interest" description="Disordered" evidence="17">
    <location>
        <begin position="786"/>
        <end position="812"/>
    </location>
</feature>
<keyword evidence="8" id="KW-0221">Differentiation</keyword>
<dbReference type="SMART" id="SM00630">
    <property type="entry name" value="Sema"/>
    <property type="match status" value="1"/>
</dbReference>
<feature type="compositionally biased region" description="Basic and acidic residues" evidence="17">
    <location>
        <begin position="786"/>
        <end position="798"/>
    </location>
</feature>
<keyword evidence="13" id="KW-0325">Glycoprotein</keyword>
<keyword evidence="6 18" id="KW-0812">Transmembrane</keyword>
<dbReference type="AlphaFoldDB" id="A0A5F9DTC2"/>
<dbReference type="GO" id="GO:0005886">
    <property type="term" value="C:plasma membrane"/>
    <property type="evidence" value="ECO:0007669"/>
    <property type="project" value="UniProtKB-SubCell"/>
</dbReference>
<evidence type="ECO:0000256" key="10">
    <source>
        <dbReference type="ARBA" id="ARBA00022989"/>
    </source>
</evidence>
<feature type="domain" description="Sema" evidence="20">
    <location>
        <begin position="27"/>
        <end position="512"/>
    </location>
</feature>
<dbReference type="FunFam" id="2.130.10.10:FF:000013">
    <property type="entry name" value="semaphorin-6D isoform X2"/>
    <property type="match status" value="1"/>
</dbReference>
<keyword evidence="12" id="KW-1015">Disulfide bond</keyword>
<evidence type="ECO:0000256" key="9">
    <source>
        <dbReference type="ARBA" id="ARBA00022902"/>
    </source>
</evidence>
<reference evidence="21" key="2">
    <citation type="submission" date="2025-08" db="UniProtKB">
        <authorList>
            <consortium name="Ensembl"/>
        </authorList>
    </citation>
    <scope>IDENTIFICATION</scope>
    <source>
        <strain evidence="21">Thorbecke</strain>
    </source>
</reference>
<dbReference type="Gene3D" id="3.30.1680.10">
    <property type="entry name" value="ligand-binding face of the semaphorins, domain 2"/>
    <property type="match status" value="1"/>
</dbReference>
<keyword evidence="22" id="KW-1185">Reference proteome</keyword>
<evidence type="ECO:0000256" key="3">
    <source>
        <dbReference type="ARBA" id="ARBA00022473"/>
    </source>
</evidence>
<feature type="compositionally biased region" description="Basic and acidic residues" evidence="17">
    <location>
        <begin position="728"/>
        <end position="743"/>
    </location>
</feature>
<feature type="compositionally biased region" description="Polar residues" evidence="17">
    <location>
        <begin position="869"/>
        <end position="880"/>
    </location>
</feature>
<dbReference type="CDD" id="cd11269">
    <property type="entry name" value="Sema_6D"/>
    <property type="match status" value="1"/>
</dbReference>
<evidence type="ECO:0000256" key="13">
    <source>
        <dbReference type="ARBA" id="ARBA00023180"/>
    </source>
</evidence>
<dbReference type="SUPFAM" id="SSF103575">
    <property type="entry name" value="Plexin repeat"/>
    <property type="match status" value="1"/>
</dbReference>
<dbReference type="EMBL" id="AAGW02024690">
    <property type="status" value="NOT_ANNOTATED_CDS"/>
    <property type="molecule type" value="Genomic_DNA"/>
</dbReference>
<dbReference type="GO" id="GO:0030215">
    <property type="term" value="F:semaphorin receptor binding"/>
    <property type="evidence" value="ECO:0007669"/>
    <property type="project" value="InterPro"/>
</dbReference>
<dbReference type="RefSeq" id="XP_017203553.1">
    <property type="nucleotide sequence ID" value="XM_017348064.3"/>
</dbReference>
<gene>
    <name evidence="21" type="primary">SEMA6D</name>
</gene>
<feature type="signal peptide" evidence="19">
    <location>
        <begin position="1"/>
        <end position="20"/>
    </location>
</feature>
<dbReference type="InterPro" id="IPR015943">
    <property type="entry name" value="WD40/YVTN_repeat-like_dom_sf"/>
</dbReference>
<evidence type="ECO:0000259" key="20">
    <source>
        <dbReference type="PROSITE" id="PS51004"/>
    </source>
</evidence>
<dbReference type="PANTHER" id="PTHR11036">
    <property type="entry name" value="SEMAPHORIN"/>
    <property type="match status" value="1"/>
</dbReference>
<proteinExistence type="inferred from homology"/>
<feature type="region of interest" description="Disordered" evidence="17">
    <location>
        <begin position="959"/>
        <end position="1011"/>
    </location>
</feature>
<dbReference type="EMBL" id="AAGW02024688">
    <property type="status" value="NOT_ANNOTATED_CDS"/>
    <property type="molecule type" value="Genomic_DNA"/>
</dbReference>
<feature type="transmembrane region" description="Helical" evidence="18">
    <location>
        <begin position="601"/>
        <end position="624"/>
    </location>
</feature>
<dbReference type="InterPro" id="IPR036352">
    <property type="entry name" value="Semap_dom_sf"/>
</dbReference>
<reference evidence="21" key="3">
    <citation type="submission" date="2025-09" db="UniProtKB">
        <authorList>
            <consortium name="Ensembl"/>
        </authorList>
    </citation>
    <scope>IDENTIFICATION</scope>
    <source>
        <strain evidence="21">Thorbecke</strain>
    </source>
</reference>
<feature type="compositionally biased region" description="Polar residues" evidence="17">
    <location>
        <begin position="959"/>
        <end position="975"/>
    </location>
</feature>
<comment type="function">
    <text evidence="14">Shows growth cone collapsing activity on dorsal root ganglion (DRG) neurons in vitro. May be a stop signal for the DRG neurons in their target areas, and possibly also for other neurons. May also be involved in the maintenance and remodeling of neuronal connections. Ligand of TREM2 with PLXNA1 as coreceptor in dendritic cells, plays a role in the generation of immune responses and skeletal homeostasis.</text>
</comment>
<keyword evidence="11 18" id="KW-0472">Membrane</keyword>
<dbReference type="GO" id="GO:0030335">
    <property type="term" value="P:positive regulation of cell migration"/>
    <property type="evidence" value="ECO:0007669"/>
    <property type="project" value="TreeGrafter"/>
</dbReference>
<evidence type="ECO:0000256" key="8">
    <source>
        <dbReference type="ARBA" id="ARBA00022782"/>
    </source>
</evidence>
<evidence type="ECO:0000313" key="22">
    <source>
        <dbReference type="Proteomes" id="UP000001811"/>
    </source>
</evidence>
<evidence type="ECO:0000256" key="11">
    <source>
        <dbReference type="ARBA" id="ARBA00023136"/>
    </source>
</evidence>
<comment type="subcellular location">
    <subcellularLocation>
        <location evidence="1">Cell membrane</location>
        <topology evidence="1">Single-pass type I membrane protein</topology>
    </subcellularLocation>
</comment>